<reference evidence="2 3" key="1">
    <citation type="submission" date="2020-02" db="EMBL/GenBank/DDBJ databases">
        <title>Broccoli isolated Pseudomonas sp.</title>
        <authorList>
            <person name="Fujikawa T."/>
            <person name="Sawada H."/>
        </authorList>
    </citation>
    <scope>NUCLEOTIDE SEQUENCE [LARGE SCALE GENOMIC DNA]</scope>
    <source>
        <strain evidence="2 3">MAFF212428</strain>
    </source>
</reference>
<organism evidence="2 3">
    <name type="scientific">Pseudomonas brassicae</name>
    <dbReference type="NCBI Taxonomy" id="2708063"/>
    <lineage>
        <taxon>Bacteria</taxon>
        <taxon>Pseudomonadati</taxon>
        <taxon>Pseudomonadota</taxon>
        <taxon>Gammaproteobacteria</taxon>
        <taxon>Pseudomonadales</taxon>
        <taxon>Pseudomonadaceae</taxon>
        <taxon>Pseudomonas</taxon>
    </lineage>
</organism>
<gene>
    <name evidence="2" type="ORF">G3435_02160</name>
</gene>
<proteinExistence type="predicted"/>
<comment type="caution">
    <text evidence="2">The sequence shown here is derived from an EMBL/GenBank/DDBJ whole genome shotgun (WGS) entry which is preliminary data.</text>
</comment>
<dbReference type="Proteomes" id="UP000480410">
    <property type="component" value="Unassembled WGS sequence"/>
</dbReference>
<name>A0A6M0CP64_9PSED</name>
<feature type="region of interest" description="Disordered" evidence="1">
    <location>
        <begin position="1"/>
        <end position="24"/>
    </location>
</feature>
<evidence type="ECO:0000313" key="3">
    <source>
        <dbReference type="Proteomes" id="UP000480410"/>
    </source>
</evidence>
<protein>
    <submittedName>
        <fullName evidence="2">Uncharacterized protein</fullName>
    </submittedName>
</protein>
<evidence type="ECO:0000313" key="2">
    <source>
        <dbReference type="EMBL" id="NER59102.1"/>
    </source>
</evidence>
<dbReference type="EMBL" id="JAAHBV010000035">
    <property type="protein sequence ID" value="NER59102.1"/>
    <property type="molecule type" value="Genomic_DNA"/>
</dbReference>
<dbReference type="AlphaFoldDB" id="A0A6M0CP64"/>
<evidence type="ECO:0000256" key="1">
    <source>
        <dbReference type="SAM" id="MobiDB-lite"/>
    </source>
</evidence>
<sequence length="78" mass="8550">MQFIWPAASNRQKKRGTRVSAAEPQGCQRTMACQIGVISPGGSAADRSGINEVLVPPLDLAREDTRRYTLETTLSFEI</sequence>
<accession>A0A6M0CP64</accession>